<keyword evidence="1 4" id="KW-0812">Transmembrane</keyword>
<keyword evidence="3 4" id="KW-0472">Membrane</keyword>
<evidence type="ECO:0000259" key="5">
    <source>
        <dbReference type="PROSITE" id="PS50850"/>
    </source>
</evidence>
<organism evidence="6 7">
    <name type="scientific">Saccharospirillum salsuginis</name>
    <dbReference type="NCBI Taxonomy" id="418750"/>
    <lineage>
        <taxon>Bacteria</taxon>
        <taxon>Pseudomonadati</taxon>
        <taxon>Pseudomonadota</taxon>
        <taxon>Gammaproteobacteria</taxon>
        <taxon>Oceanospirillales</taxon>
        <taxon>Saccharospirillaceae</taxon>
        <taxon>Saccharospirillum</taxon>
    </lineage>
</organism>
<sequence length="141" mass="15146">MLHDSFVISLNTFSLTPESSFSACAWLPVDGYWSWIAATFVMSLSEAILFPTLNVQIDTMAPRHLRGSYFGANALYGYGFALGPAVGGLLLQTMGATVWYATAGFSVVALLLYMGAVRLLPARAHWVASLEEEAGAEMSAT</sequence>
<accession>A0A918K9I9</accession>
<dbReference type="GO" id="GO:0022857">
    <property type="term" value="F:transmembrane transporter activity"/>
    <property type="evidence" value="ECO:0007669"/>
    <property type="project" value="InterPro"/>
</dbReference>
<evidence type="ECO:0000256" key="4">
    <source>
        <dbReference type="SAM" id="Phobius"/>
    </source>
</evidence>
<protein>
    <recommendedName>
        <fullName evidence="5">Major facilitator superfamily (MFS) profile domain-containing protein</fullName>
    </recommendedName>
</protein>
<proteinExistence type="predicted"/>
<dbReference type="Proteomes" id="UP000626148">
    <property type="component" value="Unassembled WGS sequence"/>
</dbReference>
<evidence type="ECO:0000313" key="6">
    <source>
        <dbReference type="EMBL" id="GGX55008.1"/>
    </source>
</evidence>
<dbReference type="SUPFAM" id="SSF103473">
    <property type="entry name" value="MFS general substrate transporter"/>
    <property type="match status" value="1"/>
</dbReference>
<evidence type="ECO:0000256" key="1">
    <source>
        <dbReference type="ARBA" id="ARBA00022692"/>
    </source>
</evidence>
<feature type="transmembrane region" description="Helical" evidence="4">
    <location>
        <begin position="32"/>
        <end position="53"/>
    </location>
</feature>
<gene>
    <name evidence="6" type="ORF">GCM10007392_23210</name>
</gene>
<dbReference type="InterPro" id="IPR036259">
    <property type="entry name" value="MFS_trans_sf"/>
</dbReference>
<feature type="transmembrane region" description="Helical" evidence="4">
    <location>
        <begin position="74"/>
        <end position="92"/>
    </location>
</feature>
<name>A0A918K9I9_9GAMM</name>
<reference evidence="6" key="1">
    <citation type="journal article" date="2014" name="Int. J. Syst. Evol. Microbiol.">
        <title>Complete genome sequence of Corynebacterium casei LMG S-19264T (=DSM 44701T), isolated from a smear-ripened cheese.</title>
        <authorList>
            <consortium name="US DOE Joint Genome Institute (JGI-PGF)"/>
            <person name="Walter F."/>
            <person name="Albersmeier A."/>
            <person name="Kalinowski J."/>
            <person name="Ruckert C."/>
        </authorList>
    </citation>
    <scope>NUCLEOTIDE SEQUENCE</scope>
    <source>
        <strain evidence="6">KCTC 22169</strain>
    </source>
</reference>
<feature type="domain" description="Major facilitator superfamily (MFS) profile" evidence="5">
    <location>
        <begin position="1"/>
        <end position="141"/>
    </location>
</feature>
<dbReference type="Pfam" id="PF07690">
    <property type="entry name" value="MFS_1"/>
    <property type="match status" value="1"/>
</dbReference>
<reference evidence="6" key="2">
    <citation type="submission" date="2020-09" db="EMBL/GenBank/DDBJ databases">
        <authorList>
            <person name="Sun Q."/>
            <person name="Kim S."/>
        </authorList>
    </citation>
    <scope>NUCLEOTIDE SEQUENCE</scope>
    <source>
        <strain evidence="6">KCTC 22169</strain>
    </source>
</reference>
<dbReference type="InterPro" id="IPR020846">
    <property type="entry name" value="MFS_dom"/>
</dbReference>
<keyword evidence="2 4" id="KW-1133">Transmembrane helix</keyword>
<dbReference type="EMBL" id="BMXR01000005">
    <property type="protein sequence ID" value="GGX55008.1"/>
    <property type="molecule type" value="Genomic_DNA"/>
</dbReference>
<dbReference type="InterPro" id="IPR011701">
    <property type="entry name" value="MFS"/>
</dbReference>
<evidence type="ECO:0000256" key="3">
    <source>
        <dbReference type="ARBA" id="ARBA00023136"/>
    </source>
</evidence>
<comment type="caution">
    <text evidence="6">The sequence shown here is derived from an EMBL/GenBank/DDBJ whole genome shotgun (WGS) entry which is preliminary data.</text>
</comment>
<dbReference type="PROSITE" id="PS50850">
    <property type="entry name" value="MFS"/>
    <property type="match status" value="1"/>
</dbReference>
<dbReference type="AlphaFoldDB" id="A0A918K9I9"/>
<keyword evidence="7" id="KW-1185">Reference proteome</keyword>
<feature type="transmembrane region" description="Helical" evidence="4">
    <location>
        <begin position="98"/>
        <end position="120"/>
    </location>
</feature>
<evidence type="ECO:0000313" key="7">
    <source>
        <dbReference type="Proteomes" id="UP000626148"/>
    </source>
</evidence>
<dbReference type="Gene3D" id="1.20.1250.20">
    <property type="entry name" value="MFS general substrate transporter like domains"/>
    <property type="match status" value="1"/>
</dbReference>
<evidence type="ECO:0000256" key="2">
    <source>
        <dbReference type="ARBA" id="ARBA00022989"/>
    </source>
</evidence>
<dbReference type="RefSeq" id="WP_229805330.1">
    <property type="nucleotide sequence ID" value="NZ_BMXR01000005.1"/>
</dbReference>